<dbReference type="GO" id="GO:0047499">
    <property type="term" value="F:calcium-independent phospholipase A2 activity"/>
    <property type="evidence" value="ECO:0007669"/>
    <property type="project" value="TreeGrafter"/>
</dbReference>
<keyword evidence="7" id="KW-1185">Reference proteome</keyword>
<dbReference type="GO" id="GO:0046486">
    <property type="term" value="P:glycerolipid metabolic process"/>
    <property type="evidence" value="ECO:0007669"/>
    <property type="project" value="UniProtKB-ARBA"/>
</dbReference>
<dbReference type="GO" id="GO:0016042">
    <property type="term" value="P:lipid catabolic process"/>
    <property type="evidence" value="ECO:0007669"/>
    <property type="project" value="UniProtKB-KW"/>
</dbReference>
<name>A0A5M3MM24_CONPW</name>
<dbReference type="Pfam" id="PF01734">
    <property type="entry name" value="Patatin"/>
    <property type="match status" value="1"/>
</dbReference>
<dbReference type="RefSeq" id="XP_007770357.1">
    <property type="nucleotide sequence ID" value="XM_007772167.1"/>
</dbReference>
<dbReference type="Proteomes" id="UP000053558">
    <property type="component" value="Unassembled WGS sequence"/>
</dbReference>
<dbReference type="OrthoDB" id="630895at2759"/>
<dbReference type="PANTHER" id="PTHR24185:SF1">
    <property type="entry name" value="CALCIUM-INDEPENDENT PHOSPHOLIPASE A2-GAMMA"/>
    <property type="match status" value="1"/>
</dbReference>
<evidence type="ECO:0000256" key="1">
    <source>
        <dbReference type="ARBA" id="ARBA00022801"/>
    </source>
</evidence>
<proteinExistence type="predicted"/>
<dbReference type="OMA" id="ECISAYN"/>
<protein>
    <submittedName>
        <fullName evidence="6">FabD lysophospholipase-like protein</fullName>
    </submittedName>
</protein>
<dbReference type="CDD" id="cd07216">
    <property type="entry name" value="Pat17_PNPLA8_PNPLA9_like3"/>
    <property type="match status" value="1"/>
</dbReference>
<comment type="caution">
    <text evidence="6">The sequence shown here is derived from an EMBL/GenBank/DDBJ whole genome shotgun (WGS) entry which is preliminary data.</text>
</comment>
<comment type="caution">
    <text evidence="4">Lacks conserved residue(s) required for the propagation of feature annotation.</text>
</comment>
<feature type="domain" description="PNPLA" evidence="5">
    <location>
        <begin position="12"/>
        <end position="223"/>
    </location>
</feature>
<accession>A0A5M3MM24</accession>
<reference evidence="7" key="1">
    <citation type="journal article" date="2012" name="Science">
        <title>The Paleozoic origin of enzymatic lignin decomposition reconstructed from 31 fungal genomes.</title>
        <authorList>
            <person name="Floudas D."/>
            <person name="Binder M."/>
            <person name="Riley R."/>
            <person name="Barry K."/>
            <person name="Blanchette R.A."/>
            <person name="Henrissat B."/>
            <person name="Martinez A.T."/>
            <person name="Otillar R."/>
            <person name="Spatafora J.W."/>
            <person name="Yadav J.S."/>
            <person name="Aerts A."/>
            <person name="Benoit I."/>
            <person name="Boyd A."/>
            <person name="Carlson A."/>
            <person name="Copeland A."/>
            <person name="Coutinho P.M."/>
            <person name="de Vries R.P."/>
            <person name="Ferreira P."/>
            <person name="Findley K."/>
            <person name="Foster B."/>
            <person name="Gaskell J."/>
            <person name="Glotzer D."/>
            <person name="Gorecki P."/>
            <person name="Heitman J."/>
            <person name="Hesse C."/>
            <person name="Hori C."/>
            <person name="Igarashi K."/>
            <person name="Jurgens J.A."/>
            <person name="Kallen N."/>
            <person name="Kersten P."/>
            <person name="Kohler A."/>
            <person name="Kuees U."/>
            <person name="Kumar T.K.A."/>
            <person name="Kuo A."/>
            <person name="LaButti K."/>
            <person name="Larrondo L.F."/>
            <person name="Lindquist E."/>
            <person name="Ling A."/>
            <person name="Lombard V."/>
            <person name="Lucas S."/>
            <person name="Lundell T."/>
            <person name="Martin R."/>
            <person name="McLaughlin D.J."/>
            <person name="Morgenstern I."/>
            <person name="Morin E."/>
            <person name="Murat C."/>
            <person name="Nagy L.G."/>
            <person name="Nolan M."/>
            <person name="Ohm R.A."/>
            <person name="Patyshakuliyeva A."/>
            <person name="Rokas A."/>
            <person name="Ruiz-Duenas F.J."/>
            <person name="Sabat G."/>
            <person name="Salamov A."/>
            <person name="Samejima M."/>
            <person name="Schmutz J."/>
            <person name="Slot J.C."/>
            <person name="St John F."/>
            <person name="Stenlid J."/>
            <person name="Sun H."/>
            <person name="Sun S."/>
            <person name="Syed K."/>
            <person name="Tsang A."/>
            <person name="Wiebenga A."/>
            <person name="Young D."/>
            <person name="Pisabarro A."/>
            <person name="Eastwood D.C."/>
            <person name="Martin F."/>
            <person name="Cullen D."/>
            <person name="Grigoriev I.V."/>
            <person name="Hibbett D.S."/>
        </authorList>
    </citation>
    <scope>NUCLEOTIDE SEQUENCE [LARGE SCALE GENOMIC DNA]</scope>
    <source>
        <strain evidence="7">RWD-64-598 SS2</strain>
    </source>
</reference>
<evidence type="ECO:0000313" key="6">
    <source>
        <dbReference type="EMBL" id="EIW80077.1"/>
    </source>
</evidence>
<gene>
    <name evidence="6" type="ORF">CONPUDRAFT_166669</name>
</gene>
<dbReference type="EMBL" id="JH711580">
    <property type="protein sequence ID" value="EIW80077.1"/>
    <property type="molecule type" value="Genomic_DNA"/>
</dbReference>
<evidence type="ECO:0000259" key="5">
    <source>
        <dbReference type="PROSITE" id="PS51635"/>
    </source>
</evidence>
<feature type="short sequence motif" description="GXGXXG" evidence="4">
    <location>
        <begin position="16"/>
        <end position="21"/>
    </location>
</feature>
<dbReference type="PANTHER" id="PTHR24185">
    <property type="entry name" value="CALCIUM-INDEPENDENT PHOSPHOLIPASE A2-GAMMA"/>
    <property type="match status" value="1"/>
</dbReference>
<evidence type="ECO:0000256" key="2">
    <source>
        <dbReference type="ARBA" id="ARBA00022963"/>
    </source>
</evidence>
<dbReference type="Gene3D" id="3.40.50.300">
    <property type="entry name" value="P-loop containing nucleotide triphosphate hydrolases"/>
    <property type="match status" value="1"/>
</dbReference>
<evidence type="ECO:0000256" key="3">
    <source>
        <dbReference type="ARBA" id="ARBA00023098"/>
    </source>
</evidence>
<dbReference type="GO" id="GO:0016020">
    <property type="term" value="C:membrane"/>
    <property type="evidence" value="ECO:0007669"/>
    <property type="project" value="TreeGrafter"/>
</dbReference>
<dbReference type="SUPFAM" id="SSF52151">
    <property type="entry name" value="FabD/lysophospholipase-like"/>
    <property type="match status" value="1"/>
</dbReference>
<keyword evidence="2" id="KW-0442">Lipid degradation</keyword>
<dbReference type="KEGG" id="cput:CONPUDRAFT_166669"/>
<evidence type="ECO:0000313" key="7">
    <source>
        <dbReference type="Proteomes" id="UP000053558"/>
    </source>
</evidence>
<sequence>MTENENKPLRLLSIDGGGIRGMSALLIIRELMRRIQHKENLASTPDPHLYFDMIGGSGTGGVIALMLGRLRMPIDDAISAYDGFIKRVYIDGRKSLGGETMRRGILKPFSRETFKAEALAAAVKHVVGVCSGGDEDARMLDGDACKVFVCTSLAENMNAGKPVLLRTYPVARNASPNCMIWEAARATTAHPGHFKPITVAEGVIHRTFVDAGLGLNNPCRVLLHEAASVYPEHSLAAVISIGTGHAQTIGLPTPSVSRAILSSDIVSLLRGIAVDCEKVAEELQAHFVNYPELYFRFNVSQGMQDVDWGAWERQSEVAAHTTRYLQMSEVGSRLDACLSVLLGGRGQVLMAAVDHLPAPTMQESASMIKAIPLPSANFTGRKDILSQMNEYFRGTVQQHIFVLHGPGGAGKTQLALKFIHDWQHQSDLQ</sequence>
<dbReference type="Gene3D" id="3.40.1090.10">
    <property type="entry name" value="Cytosolic phospholipase A2 catalytic domain"/>
    <property type="match status" value="1"/>
</dbReference>
<dbReference type="InterPro" id="IPR002641">
    <property type="entry name" value="PNPLA_dom"/>
</dbReference>
<keyword evidence="1" id="KW-0378">Hydrolase</keyword>
<organism evidence="6 7">
    <name type="scientific">Coniophora puteana (strain RWD-64-598)</name>
    <name type="common">Brown rot fungus</name>
    <dbReference type="NCBI Taxonomy" id="741705"/>
    <lineage>
        <taxon>Eukaryota</taxon>
        <taxon>Fungi</taxon>
        <taxon>Dikarya</taxon>
        <taxon>Basidiomycota</taxon>
        <taxon>Agaricomycotina</taxon>
        <taxon>Agaricomycetes</taxon>
        <taxon>Agaricomycetidae</taxon>
        <taxon>Boletales</taxon>
        <taxon>Coniophorineae</taxon>
        <taxon>Coniophoraceae</taxon>
        <taxon>Coniophora</taxon>
    </lineage>
</organism>
<dbReference type="AlphaFoldDB" id="A0A5M3MM24"/>
<dbReference type="SUPFAM" id="SSF52540">
    <property type="entry name" value="P-loop containing nucleoside triphosphate hydrolases"/>
    <property type="match status" value="1"/>
</dbReference>
<dbReference type="InterPro" id="IPR027417">
    <property type="entry name" value="P-loop_NTPase"/>
</dbReference>
<dbReference type="GeneID" id="19205604"/>
<keyword evidence="3" id="KW-0443">Lipid metabolism</keyword>
<evidence type="ECO:0000256" key="4">
    <source>
        <dbReference type="PROSITE-ProRule" id="PRU01161"/>
    </source>
</evidence>
<dbReference type="InterPro" id="IPR016035">
    <property type="entry name" value="Acyl_Trfase/lysoPLipase"/>
</dbReference>
<dbReference type="PROSITE" id="PS51635">
    <property type="entry name" value="PNPLA"/>
    <property type="match status" value="1"/>
</dbReference>
<dbReference type="GO" id="GO:0019369">
    <property type="term" value="P:arachidonate metabolic process"/>
    <property type="evidence" value="ECO:0007669"/>
    <property type="project" value="TreeGrafter"/>
</dbReference>